<organism evidence="1 2">
    <name type="scientific">Lindgomyces ingoldianus</name>
    <dbReference type="NCBI Taxonomy" id="673940"/>
    <lineage>
        <taxon>Eukaryota</taxon>
        <taxon>Fungi</taxon>
        <taxon>Dikarya</taxon>
        <taxon>Ascomycota</taxon>
        <taxon>Pezizomycotina</taxon>
        <taxon>Dothideomycetes</taxon>
        <taxon>Pleosporomycetidae</taxon>
        <taxon>Pleosporales</taxon>
        <taxon>Lindgomycetaceae</taxon>
        <taxon>Lindgomyces</taxon>
    </lineage>
</organism>
<sequence>MVKDDIEELVESSQGARESRDGVTNQECIKHLRLTDPRDDKKRIEETKGGLLPGLYGWILENSDFQQWRNDPQSRLLWIKGDPGKGKTMLLCGIVNELEKSMVKTDLLSYFFCQGTDSRINNSTAVLRGLIFMLADQQPSLTSHLRKKYNQAGKLLFEDRNSWVAVSDILKNILQDPNLKTTYLVIDALDECVKDLPKLLDFIVSTSSSLTSVKWLLSSRNMLHIEQKLRFTNERTRLSLELKENAEQLSCLHSLQDDDLKDRVRDILRQKANGTFLWVALVVQELERPENWDPLLVVEEVPTDLYQLYDRMVNQIQQLPERHREFCNLMLSIATVAYRPLFLAEIGSLCGLPEDISVLTDNVRKVVAMCGSFLTIQEDQVYLIHQSAKDYLSDKARATIFPSQEITHDKIFSRSLELMSGTLKRNMYGLSTPDFPIDQVQVPVQDPLAMTRYSCVYWVTHLCDSVSGKSMKRDELWDEGTVHTFLKTKYLYWLEALSLCKSMSEGVILVAKLQTLIQGEAKASALIELVQDAHRFIMYHKGRIENNPLQAYGSALVFSPVRSLVKALFKEEQKWIKVLKADIGDKWRRGIKSGWSMDNI</sequence>
<proteinExistence type="predicted"/>
<name>A0ACB6Q985_9PLEO</name>
<protein>
    <submittedName>
        <fullName evidence="1">NACHT-domain-containing protein</fullName>
    </submittedName>
</protein>
<dbReference type="Proteomes" id="UP000799755">
    <property type="component" value="Unassembled WGS sequence"/>
</dbReference>
<gene>
    <name evidence="1" type="ORF">BDR25DRAFT_329691</name>
</gene>
<dbReference type="EMBL" id="MU003550">
    <property type="protein sequence ID" value="KAF2463466.1"/>
    <property type="molecule type" value="Genomic_DNA"/>
</dbReference>
<accession>A0ACB6Q985</accession>
<reference evidence="1" key="1">
    <citation type="journal article" date="2020" name="Stud. Mycol.">
        <title>101 Dothideomycetes genomes: a test case for predicting lifestyles and emergence of pathogens.</title>
        <authorList>
            <person name="Haridas S."/>
            <person name="Albert R."/>
            <person name="Binder M."/>
            <person name="Bloem J."/>
            <person name="Labutti K."/>
            <person name="Salamov A."/>
            <person name="Andreopoulos B."/>
            <person name="Baker S."/>
            <person name="Barry K."/>
            <person name="Bills G."/>
            <person name="Bluhm B."/>
            <person name="Cannon C."/>
            <person name="Castanera R."/>
            <person name="Culley D."/>
            <person name="Daum C."/>
            <person name="Ezra D."/>
            <person name="Gonzalez J."/>
            <person name="Henrissat B."/>
            <person name="Kuo A."/>
            <person name="Liang C."/>
            <person name="Lipzen A."/>
            <person name="Lutzoni F."/>
            <person name="Magnuson J."/>
            <person name="Mondo S."/>
            <person name="Nolan M."/>
            <person name="Ohm R."/>
            <person name="Pangilinan J."/>
            <person name="Park H.-J."/>
            <person name="Ramirez L."/>
            <person name="Alfaro M."/>
            <person name="Sun H."/>
            <person name="Tritt A."/>
            <person name="Yoshinaga Y."/>
            <person name="Zwiers L.-H."/>
            <person name="Turgeon B."/>
            <person name="Goodwin S."/>
            <person name="Spatafora J."/>
            <person name="Crous P."/>
            <person name="Grigoriev I."/>
        </authorList>
    </citation>
    <scope>NUCLEOTIDE SEQUENCE</scope>
    <source>
        <strain evidence="1">ATCC 200398</strain>
    </source>
</reference>
<comment type="caution">
    <text evidence="1">The sequence shown here is derived from an EMBL/GenBank/DDBJ whole genome shotgun (WGS) entry which is preliminary data.</text>
</comment>
<evidence type="ECO:0000313" key="1">
    <source>
        <dbReference type="EMBL" id="KAF2463466.1"/>
    </source>
</evidence>
<keyword evidence="2" id="KW-1185">Reference proteome</keyword>
<evidence type="ECO:0000313" key="2">
    <source>
        <dbReference type="Proteomes" id="UP000799755"/>
    </source>
</evidence>